<feature type="compositionally biased region" description="Basic and acidic residues" evidence="4">
    <location>
        <begin position="11"/>
        <end position="25"/>
    </location>
</feature>
<dbReference type="GO" id="GO:0003700">
    <property type="term" value="F:DNA-binding transcription factor activity"/>
    <property type="evidence" value="ECO:0007669"/>
    <property type="project" value="InterPro"/>
</dbReference>
<dbReference type="OrthoDB" id="32523at2"/>
<dbReference type="InterPro" id="IPR023187">
    <property type="entry name" value="Tscrpt_reg_MarR-type_CS"/>
</dbReference>
<evidence type="ECO:0000256" key="2">
    <source>
        <dbReference type="ARBA" id="ARBA00023125"/>
    </source>
</evidence>
<dbReference type="GO" id="GO:0006950">
    <property type="term" value="P:response to stress"/>
    <property type="evidence" value="ECO:0007669"/>
    <property type="project" value="TreeGrafter"/>
</dbReference>
<gene>
    <name evidence="6" type="ORF">CLM73_14670</name>
</gene>
<name>A0A2S0I8Y5_9BURK</name>
<evidence type="ECO:0000313" key="6">
    <source>
        <dbReference type="EMBL" id="AVJ28257.1"/>
    </source>
</evidence>
<keyword evidence="2" id="KW-0238">DNA-binding</keyword>
<sequence>MAKKVAAHADTAAREDNDADKDVHFPPRSAGQENWDQRLGFLMHDVSRLRRKVFDEVMKPEGITRSQWWVMAHLSRHDGMSQSDLADVLDLGRAALGGLVDRLEALGFVRRGADDHDRRTKLVLLTPEGRAMIERMRVKSDVMSEAILQGLDAEQRHQLADMLGLVKRNLLAFDTSRT</sequence>
<dbReference type="InterPro" id="IPR039422">
    <property type="entry name" value="MarR/SlyA-like"/>
</dbReference>
<dbReference type="PANTHER" id="PTHR33164:SF64">
    <property type="entry name" value="TRANSCRIPTIONAL REGULATOR SLYA"/>
    <property type="match status" value="1"/>
</dbReference>
<dbReference type="SMART" id="SM00347">
    <property type="entry name" value="HTH_MARR"/>
    <property type="match status" value="1"/>
</dbReference>
<dbReference type="EMBL" id="CP023270">
    <property type="protein sequence ID" value="AVJ28257.1"/>
    <property type="molecule type" value="Genomic_DNA"/>
</dbReference>
<keyword evidence="7" id="KW-1185">Reference proteome</keyword>
<keyword evidence="3" id="KW-0804">Transcription</keyword>
<dbReference type="InterPro" id="IPR036388">
    <property type="entry name" value="WH-like_DNA-bd_sf"/>
</dbReference>
<organism evidence="6 7">
    <name type="scientific">Achromobacter spanius</name>
    <dbReference type="NCBI Taxonomy" id="217203"/>
    <lineage>
        <taxon>Bacteria</taxon>
        <taxon>Pseudomonadati</taxon>
        <taxon>Pseudomonadota</taxon>
        <taxon>Betaproteobacteria</taxon>
        <taxon>Burkholderiales</taxon>
        <taxon>Alcaligenaceae</taxon>
        <taxon>Achromobacter</taxon>
    </lineage>
</organism>
<dbReference type="Proteomes" id="UP000239477">
    <property type="component" value="Chromosome"/>
</dbReference>
<evidence type="ECO:0000259" key="5">
    <source>
        <dbReference type="PROSITE" id="PS50995"/>
    </source>
</evidence>
<feature type="region of interest" description="Disordered" evidence="4">
    <location>
        <begin position="1"/>
        <end position="31"/>
    </location>
</feature>
<dbReference type="PROSITE" id="PS50995">
    <property type="entry name" value="HTH_MARR_2"/>
    <property type="match status" value="1"/>
</dbReference>
<dbReference type="Gene3D" id="1.10.10.10">
    <property type="entry name" value="Winged helix-like DNA-binding domain superfamily/Winged helix DNA-binding domain"/>
    <property type="match status" value="1"/>
</dbReference>
<dbReference type="PRINTS" id="PR00598">
    <property type="entry name" value="HTHMARR"/>
</dbReference>
<dbReference type="PANTHER" id="PTHR33164">
    <property type="entry name" value="TRANSCRIPTIONAL REGULATOR, MARR FAMILY"/>
    <property type="match status" value="1"/>
</dbReference>
<accession>A0A2S0I8Y5</accession>
<evidence type="ECO:0000256" key="3">
    <source>
        <dbReference type="ARBA" id="ARBA00023163"/>
    </source>
</evidence>
<dbReference type="AlphaFoldDB" id="A0A2S0I8Y5"/>
<dbReference type="Pfam" id="PF12802">
    <property type="entry name" value="MarR_2"/>
    <property type="match status" value="1"/>
</dbReference>
<dbReference type="InterPro" id="IPR036390">
    <property type="entry name" value="WH_DNA-bd_sf"/>
</dbReference>
<feature type="domain" description="HTH marR-type" evidence="5">
    <location>
        <begin position="36"/>
        <end position="168"/>
    </location>
</feature>
<dbReference type="PROSITE" id="PS01117">
    <property type="entry name" value="HTH_MARR_1"/>
    <property type="match status" value="1"/>
</dbReference>
<evidence type="ECO:0000256" key="4">
    <source>
        <dbReference type="SAM" id="MobiDB-lite"/>
    </source>
</evidence>
<dbReference type="RefSeq" id="WP_105239058.1">
    <property type="nucleotide sequence ID" value="NZ_CP023270.1"/>
</dbReference>
<dbReference type="InterPro" id="IPR000835">
    <property type="entry name" value="HTH_MarR-typ"/>
</dbReference>
<evidence type="ECO:0000256" key="1">
    <source>
        <dbReference type="ARBA" id="ARBA00023015"/>
    </source>
</evidence>
<dbReference type="SUPFAM" id="SSF46785">
    <property type="entry name" value="Winged helix' DNA-binding domain"/>
    <property type="match status" value="1"/>
</dbReference>
<evidence type="ECO:0000313" key="7">
    <source>
        <dbReference type="Proteomes" id="UP000239477"/>
    </source>
</evidence>
<reference evidence="6 7" key="1">
    <citation type="submission" date="2017-09" db="EMBL/GenBank/DDBJ databases">
        <title>Genomic, metabolic, and phenotypic characteristics of bacterial isolates from the natural microbiome of the model nematode Caenorhabditis elegans.</title>
        <authorList>
            <person name="Zimmermann J."/>
            <person name="Obeng N."/>
            <person name="Yang W."/>
            <person name="Obeng O."/>
            <person name="Kissoyan K."/>
            <person name="Pees B."/>
            <person name="Dirksen P."/>
            <person name="Hoppner M."/>
            <person name="Franke A."/>
            <person name="Rosenstiel P."/>
            <person name="Leippe M."/>
            <person name="Dierking K."/>
            <person name="Kaleta C."/>
            <person name="Schulenburg H."/>
        </authorList>
    </citation>
    <scope>NUCLEOTIDE SEQUENCE [LARGE SCALE GENOMIC DNA]</scope>
    <source>
        <strain evidence="6 7">MYb73</strain>
    </source>
</reference>
<proteinExistence type="predicted"/>
<dbReference type="GO" id="GO:0003677">
    <property type="term" value="F:DNA binding"/>
    <property type="evidence" value="ECO:0007669"/>
    <property type="project" value="UniProtKB-KW"/>
</dbReference>
<keyword evidence="1" id="KW-0805">Transcription regulation</keyword>
<protein>
    <submittedName>
        <fullName evidence="6">MarR family transcriptional regulator</fullName>
    </submittedName>
</protein>